<dbReference type="GeneID" id="25479111"/>
<reference evidence="2 4" key="2">
    <citation type="submission" date="2019-10" db="EMBL/GenBank/DDBJ databases">
        <authorList>
            <person name="Kayansamruaj P."/>
        </authorList>
    </citation>
    <scope>NUCLEOTIDE SEQUENCE [LARGE SCALE GENOMIC DNA]</scope>
    <source>
        <strain evidence="2">SDDV_Thai_2019</strain>
    </source>
</reference>
<sequence>MFYLLFIIISCCNAQQPLLSGKVFNKTHVQLDCTINNTLLTNGTQLLWFNTSNNFSTYVYANQSKYVLFHQTEELGCCISRLSICTKPLIFMNNTFVHKSYISMQWTQGNKPQTELSQNCLQDSNTIANWYTSNDTWTKGSLIENADNLTYTPYINSNCVTVKNDSTIMLNMTWGCSNNIVYKAEMQNRNTGKINHICYIWSYFQLANSINGTLQCGGLRGKACRLTCMYVLNENINPDHIDFMHVLSNNTTSPITDKYQVNNTVYTYGFNAYFKETPSFTCALKSKTSQFVEMATSSTKMCNYTQSVMLTEENNCDASISSCKYVCHGNGKNCGITSKTRFSYAEQNHAVVLTSSDEDTLSAMYISRQIGPLTIKCEYDDFSVSKTLSAPTLPFQGITMWKTNKYTACCKGNNIFASVDNVPCNKPDSGLTEVCCYTNTTIACQSS</sequence>
<protein>
    <submittedName>
        <fullName evidence="1">ORF_062R</fullName>
    </submittedName>
</protein>
<evidence type="ECO:0000313" key="4">
    <source>
        <dbReference type="Proteomes" id="UP000510602"/>
    </source>
</evidence>
<evidence type="ECO:0000313" key="2">
    <source>
        <dbReference type="EMBL" id="QLI60732.1"/>
    </source>
</evidence>
<dbReference type="EMBL" id="MN562489">
    <property type="protein sequence ID" value="QLI60732.1"/>
    <property type="molecule type" value="Genomic_DNA"/>
</dbReference>
<dbReference type="KEGG" id="vg:25479111"/>
<organism evidence="1 3">
    <name type="scientific">Scale drop disease virus</name>
    <dbReference type="NCBI Taxonomy" id="1697349"/>
    <lineage>
        <taxon>Viruses</taxon>
        <taxon>Varidnaviria</taxon>
        <taxon>Bamfordvirae</taxon>
        <taxon>Nucleocytoviricota</taxon>
        <taxon>Megaviricetes</taxon>
        <taxon>Pimascovirales</taxon>
        <taxon>Pimascovirales incertae sedis</taxon>
        <taxon>Iridoviridae</taxon>
        <taxon>Alphairidovirinae</taxon>
        <taxon>Megalocytivirus</taxon>
        <taxon>Megalocytivirus lates1</taxon>
    </lineage>
</organism>
<proteinExistence type="predicted"/>
<dbReference type="RefSeq" id="YP_009163823.1">
    <property type="nucleotide sequence ID" value="NC_027778.1"/>
</dbReference>
<accession>A0A0K1L684</accession>
<evidence type="ECO:0000313" key="1">
    <source>
        <dbReference type="EMBL" id="AKU37477.1"/>
    </source>
</evidence>
<name>A0A0K1L684_9VIRU</name>
<dbReference type="EMBL" id="KR139659">
    <property type="protein sequence ID" value="AKU37477.1"/>
    <property type="molecule type" value="Genomic_DNA"/>
</dbReference>
<dbReference type="Proteomes" id="UP000510602">
    <property type="component" value="Segment"/>
</dbReference>
<reference evidence="1 3" key="1">
    <citation type="journal article" date="2015" name="PLoS Pathog.">
        <title>A Novel Virus Causes Scale Drop Disease in Lates calcarifer.</title>
        <authorList>
            <person name="de Groof A."/>
            <person name="Guelen L."/>
            <person name="Deijs M."/>
            <person name="van der Wal Y."/>
            <person name="Miyata M."/>
            <person name="Ng K.S."/>
            <person name="van Grinsven L."/>
            <person name="Simmelink B."/>
            <person name="Biermann Y."/>
            <person name="Grisez L."/>
            <person name="van Lent J."/>
            <person name="de Ronde A."/>
            <person name="Chang S.F."/>
            <person name="Schrier C."/>
            <person name="van der Hoek L."/>
        </authorList>
    </citation>
    <scope>NUCLEOTIDE SEQUENCE [LARGE SCALE GENOMIC DNA]</scope>
    <source>
        <strain evidence="1">C4575</strain>
    </source>
</reference>
<evidence type="ECO:0000313" key="3">
    <source>
        <dbReference type="Proteomes" id="UP000201485"/>
    </source>
</evidence>
<gene>
    <name evidence="1" type="ORF">SDDV_062</name>
</gene>
<dbReference type="Proteomes" id="UP000201485">
    <property type="component" value="Segment"/>
</dbReference>
<keyword evidence="3" id="KW-1185">Reference proteome</keyword>